<reference evidence="14" key="1">
    <citation type="journal article" date="2023" name="GigaByte">
        <title>Genome assembly of the bearded iris, Iris pallida Lam.</title>
        <authorList>
            <person name="Bruccoleri R.E."/>
            <person name="Oakeley E.J."/>
            <person name="Faust A.M.E."/>
            <person name="Altorfer M."/>
            <person name="Dessus-Babus S."/>
            <person name="Burckhardt D."/>
            <person name="Oertli M."/>
            <person name="Naumann U."/>
            <person name="Petersen F."/>
            <person name="Wong J."/>
        </authorList>
    </citation>
    <scope>NUCLEOTIDE SEQUENCE</scope>
    <source>
        <strain evidence="14">GSM-AAB239-AS_SAM_17_03QT</strain>
    </source>
</reference>
<dbReference type="Pfam" id="PF07983">
    <property type="entry name" value="X8"/>
    <property type="match status" value="1"/>
</dbReference>
<evidence type="ECO:0000313" key="14">
    <source>
        <dbReference type="EMBL" id="KAJ6837032.1"/>
    </source>
</evidence>
<keyword evidence="5" id="KW-0964">Secreted</keyword>
<dbReference type="Gene3D" id="3.20.20.80">
    <property type="entry name" value="Glycosidases"/>
    <property type="match status" value="1"/>
</dbReference>
<dbReference type="EC" id="3.2.1.39" evidence="4"/>
<dbReference type="GO" id="GO:0042973">
    <property type="term" value="F:glucan endo-1,3-beta-D-glucosidase activity"/>
    <property type="evidence" value="ECO:0007669"/>
    <property type="project" value="UniProtKB-EC"/>
</dbReference>
<proteinExistence type="inferred from homology"/>
<gene>
    <name evidence="14" type="ORF">M6B38_323840</name>
</gene>
<dbReference type="FunFam" id="3.20.20.80:FF:000005">
    <property type="entry name" value="Glucan endo-1,3-beta-glucosidase 14"/>
    <property type="match status" value="1"/>
</dbReference>
<keyword evidence="8" id="KW-1015">Disulfide bond</keyword>
<sequence>MASSLFLLLPLLLSAAATAVTASIGVNYGAYADNLPPPSQVASFLKSSTTIDRVKLFDSNPDFIRAFAGTGISLAITAPNGEIPSLSKPPGAAAWLASSVLPFLPATNISLILVGNEIMATADRNLIAHLVPAMRSLKSALSSAGYPHVRVSTPHSLGILSSSDAPSSGRFRRGYDRAIFAPMLRFHRDTNTPFVVNPYPYFSYNDRTLSYALFRPNAGVWDPVTRINYTNMFDAQMDAVHAAMDRLGFGDVEILIGETGWPSAGDPGQLAVDPATAAEFNGKLIRKVTSGRGTPRMPGRRFETYLFALFNENLKPGPTAERNWGLFRPDLSPVYDVGVLRAGQTGRPTPAPSGTKWCVPKPGASESALQANIEYVCSTNMVDCKQIQNGGSCFLPNTVQNHAAYAMNAYYQAAGRNDFNCDFRQTATLSTSDPSYGTCKFTS</sequence>
<evidence type="ECO:0000313" key="15">
    <source>
        <dbReference type="Proteomes" id="UP001140949"/>
    </source>
</evidence>
<dbReference type="PROSITE" id="PS00587">
    <property type="entry name" value="GLYCOSYL_HYDROL_F17"/>
    <property type="match status" value="1"/>
</dbReference>
<dbReference type="GO" id="GO:0005576">
    <property type="term" value="C:extracellular region"/>
    <property type="evidence" value="ECO:0007669"/>
    <property type="project" value="UniProtKB-SubCell"/>
</dbReference>
<dbReference type="SUPFAM" id="SSF51445">
    <property type="entry name" value="(Trans)glycosidases"/>
    <property type="match status" value="1"/>
</dbReference>
<evidence type="ECO:0000256" key="3">
    <source>
        <dbReference type="ARBA" id="ARBA00008773"/>
    </source>
</evidence>
<dbReference type="EMBL" id="JANAVB010011596">
    <property type="protein sequence ID" value="KAJ6837032.1"/>
    <property type="molecule type" value="Genomic_DNA"/>
</dbReference>
<name>A0AAX6H8H7_IRIPA</name>
<keyword evidence="15" id="KW-1185">Reference proteome</keyword>
<evidence type="ECO:0000256" key="10">
    <source>
        <dbReference type="RuleBase" id="RU004335"/>
    </source>
</evidence>
<dbReference type="Pfam" id="PF00332">
    <property type="entry name" value="Glyco_hydro_17"/>
    <property type="match status" value="1"/>
</dbReference>
<dbReference type="InterPro" id="IPR012946">
    <property type="entry name" value="X8"/>
</dbReference>
<dbReference type="FunFam" id="1.20.58.1040:FF:000003">
    <property type="entry name" value="glucan endo-1,3-beta-glucosidase 7"/>
    <property type="match status" value="1"/>
</dbReference>
<evidence type="ECO:0000256" key="12">
    <source>
        <dbReference type="SAM" id="SignalP"/>
    </source>
</evidence>
<feature type="domain" description="X8" evidence="13">
    <location>
        <begin position="356"/>
        <end position="441"/>
    </location>
</feature>
<comment type="subcellular location">
    <subcellularLocation>
        <location evidence="2">Secreted</location>
    </subcellularLocation>
</comment>
<comment type="caution">
    <text evidence="14">The sequence shown here is derived from an EMBL/GenBank/DDBJ whole genome shotgun (WGS) entry which is preliminary data.</text>
</comment>
<comment type="catalytic activity">
    <reaction evidence="1">
        <text>Hydrolysis of (1-&gt;3)-beta-D-glucosidic linkages in (1-&gt;3)-beta-D-glucans.</text>
        <dbReference type="EC" id="3.2.1.39"/>
    </reaction>
</comment>
<evidence type="ECO:0000256" key="5">
    <source>
        <dbReference type="ARBA" id="ARBA00022525"/>
    </source>
</evidence>
<comment type="similarity">
    <text evidence="3 10">Belongs to the glycosyl hydrolase 17 family.</text>
</comment>
<feature type="signal peptide" evidence="12">
    <location>
        <begin position="1"/>
        <end position="22"/>
    </location>
</feature>
<protein>
    <recommendedName>
        <fullName evidence="4">glucan endo-1,3-beta-D-glucosidase</fullName>
        <ecNumber evidence="4">3.2.1.39</ecNumber>
    </recommendedName>
</protein>
<dbReference type="PANTHER" id="PTHR32227">
    <property type="entry name" value="GLUCAN ENDO-1,3-BETA-GLUCOSIDASE BG1-RELATED-RELATED"/>
    <property type="match status" value="1"/>
</dbReference>
<evidence type="ECO:0000256" key="4">
    <source>
        <dbReference type="ARBA" id="ARBA00012780"/>
    </source>
</evidence>
<feature type="chain" id="PRO_5044016607" description="glucan endo-1,3-beta-D-glucosidase" evidence="12">
    <location>
        <begin position="23"/>
        <end position="443"/>
    </location>
</feature>
<keyword evidence="6 12" id="KW-0732">Signal</keyword>
<evidence type="ECO:0000256" key="11">
    <source>
        <dbReference type="RuleBase" id="RU004336"/>
    </source>
</evidence>
<dbReference type="AlphaFoldDB" id="A0AAX6H8H7"/>
<keyword evidence="7 11" id="KW-0378">Hydrolase</keyword>
<evidence type="ECO:0000256" key="2">
    <source>
        <dbReference type="ARBA" id="ARBA00004613"/>
    </source>
</evidence>
<organism evidence="14 15">
    <name type="scientific">Iris pallida</name>
    <name type="common">Sweet iris</name>
    <dbReference type="NCBI Taxonomy" id="29817"/>
    <lineage>
        <taxon>Eukaryota</taxon>
        <taxon>Viridiplantae</taxon>
        <taxon>Streptophyta</taxon>
        <taxon>Embryophyta</taxon>
        <taxon>Tracheophyta</taxon>
        <taxon>Spermatophyta</taxon>
        <taxon>Magnoliopsida</taxon>
        <taxon>Liliopsida</taxon>
        <taxon>Asparagales</taxon>
        <taxon>Iridaceae</taxon>
        <taxon>Iridoideae</taxon>
        <taxon>Irideae</taxon>
        <taxon>Iris</taxon>
    </lineage>
</organism>
<evidence type="ECO:0000259" key="13">
    <source>
        <dbReference type="SMART" id="SM00768"/>
    </source>
</evidence>
<dbReference type="SMART" id="SM00768">
    <property type="entry name" value="X8"/>
    <property type="match status" value="1"/>
</dbReference>
<evidence type="ECO:0000256" key="7">
    <source>
        <dbReference type="ARBA" id="ARBA00022801"/>
    </source>
</evidence>
<evidence type="ECO:0000256" key="8">
    <source>
        <dbReference type="ARBA" id="ARBA00023157"/>
    </source>
</evidence>
<dbReference type="GO" id="GO:0005975">
    <property type="term" value="P:carbohydrate metabolic process"/>
    <property type="evidence" value="ECO:0007669"/>
    <property type="project" value="InterPro"/>
</dbReference>
<evidence type="ECO:0000256" key="6">
    <source>
        <dbReference type="ARBA" id="ARBA00022729"/>
    </source>
</evidence>
<keyword evidence="9 11" id="KW-0326">Glycosidase</keyword>
<dbReference type="InterPro" id="IPR044965">
    <property type="entry name" value="Glyco_hydro_17_plant"/>
</dbReference>
<dbReference type="Gene3D" id="1.20.58.1040">
    <property type="match status" value="1"/>
</dbReference>
<accession>A0AAX6H8H7</accession>
<dbReference type="InterPro" id="IPR017853">
    <property type="entry name" value="GH"/>
</dbReference>
<dbReference type="Proteomes" id="UP001140949">
    <property type="component" value="Unassembled WGS sequence"/>
</dbReference>
<dbReference type="InterPro" id="IPR000490">
    <property type="entry name" value="Glyco_hydro_17"/>
</dbReference>
<evidence type="ECO:0000256" key="1">
    <source>
        <dbReference type="ARBA" id="ARBA00000382"/>
    </source>
</evidence>
<evidence type="ECO:0000256" key="9">
    <source>
        <dbReference type="ARBA" id="ARBA00023295"/>
    </source>
</evidence>
<reference evidence="14" key="2">
    <citation type="submission" date="2023-04" db="EMBL/GenBank/DDBJ databases">
        <authorList>
            <person name="Bruccoleri R.E."/>
            <person name="Oakeley E.J."/>
            <person name="Faust A.-M."/>
            <person name="Dessus-Babus S."/>
            <person name="Altorfer M."/>
            <person name="Burckhardt D."/>
            <person name="Oertli M."/>
            <person name="Naumann U."/>
            <person name="Petersen F."/>
            <person name="Wong J."/>
        </authorList>
    </citation>
    <scope>NUCLEOTIDE SEQUENCE</scope>
    <source>
        <strain evidence="14">GSM-AAB239-AS_SAM_17_03QT</strain>
        <tissue evidence="14">Leaf</tissue>
    </source>
</reference>